<comment type="caution">
    <text evidence="2">The sequence shown here is derived from an EMBL/GenBank/DDBJ whole genome shotgun (WGS) entry which is preliminary data.</text>
</comment>
<name>A0AAJ2K0I1_9BACL</name>
<dbReference type="AlphaFoldDB" id="A0AAJ2K0I1"/>
<keyword evidence="1" id="KW-0732">Signal</keyword>
<organism evidence="2 3">
    <name type="scientific">Paenibacillus suaedae</name>
    <dbReference type="NCBI Taxonomy" id="3077233"/>
    <lineage>
        <taxon>Bacteria</taxon>
        <taxon>Bacillati</taxon>
        <taxon>Bacillota</taxon>
        <taxon>Bacilli</taxon>
        <taxon>Bacillales</taxon>
        <taxon>Paenibacillaceae</taxon>
        <taxon>Paenibacillus</taxon>
    </lineage>
</organism>
<proteinExistence type="predicted"/>
<dbReference type="Proteomes" id="UP001250538">
    <property type="component" value="Unassembled WGS sequence"/>
</dbReference>
<dbReference type="EMBL" id="JAVYAA010000007">
    <property type="protein sequence ID" value="MDT8979144.1"/>
    <property type="molecule type" value="Genomic_DNA"/>
</dbReference>
<evidence type="ECO:0000313" key="3">
    <source>
        <dbReference type="Proteomes" id="UP001250538"/>
    </source>
</evidence>
<accession>A0AAJ2K0I1</accession>
<feature type="chain" id="PRO_5042605640" evidence="1">
    <location>
        <begin position="22"/>
        <end position="359"/>
    </location>
</feature>
<keyword evidence="3" id="KW-1185">Reference proteome</keyword>
<sequence>MNIKKAILASMLVSSMLVAVADPIPAGAGAAQEQQLDRWTIQIDPKWTEKLNQAVKLFAGEDVQLQKVGKLDFNNKNASKITEVRSVDGKYSLQFDYDTGVIWTVSGKTATIDQISKQEQEDVLKWLKAIYPKKKYAFDNEVEVIHQFTDEKLSKTSKAEVREEKTYELKGKDFSASLHKLDGIPEHIGHITIDFDKKELDPKLLKTVVDAAQTVSTNKFEMTTAQLRVDLSPIISKNKPNITWVFHDGKVTIYADPNTGKINSIYNELGKQVRENKGISEKEAREAVAPIVKKVFNIDMNGYSVKWDGTEKDFAFTKKNGMNVRAALDANKKVVYIRVGRAAAPGIIKYAADLEAKPH</sequence>
<dbReference type="RefSeq" id="WP_072731975.1">
    <property type="nucleotide sequence ID" value="NZ_JAVYAA010000007.1"/>
</dbReference>
<protein>
    <submittedName>
        <fullName evidence="2">Uncharacterized protein</fullName>
    </submittedName>
</protein>
<reference evidence="3" key="1">
    <citation type="submission" date="2023-09" db="EMBL/GenBank/DDBJ databases">
        <title>Paenibacillus sp. chi10 Genome sequencing and assembly.</title>
        <authorList>
            <person name="Kim I."/>
        </authorList>
    </citation>
    <scope>NUCLEOTIDE SEQUENCE [LARGE SCALE GENOMIC DNA]</scope>
    <source>
        <strain evidence="3">chi10</strain>
    </source>
</reference>
<gene>
    <name evidence="2" type="ORF">RQP50_23170</name>
</gene>
<evidence type="ECO:0000313" key="2">
    <source>
        <dbReference type="EMBL" id="MDT8979144.1"/>
    </source>
</evidence>
<feature type="signal peptide" evidence="1">
    <location>
        <begin position="1"/>
        <end position="21"/>
    </location>
</feature>
<evidence type="ECO:0000256" key="1">
    <source>
        <dbReference type="SAM" id="SignalP"/>
    </source>
</evidence>